<evidence type="ECO:0000313" key="2">
    <source>
        <dbReference type="Proteomes" id="UP000094056"/>
    </source>
</evidence>
<protein>
    <submittedName>
        <fullName evidence="1">Uncharacterized protein</fullName>
    </submittedName>
</protein>
<name>A0A1E3XA82_9BACT</name>
<sequence>MFYNEGKKCFKENLSMINPEADPLTYNLNSGLYNLLCAVEADTIKTQQYLSQIAKELKKISER</sequence>
<comment type="caution">
    <text evidence="1">The sequence shown here is derived from an EMBL/GenBank/DDBJ whole genome shotgun (WGS) entry which is preliminary data.</text>
</comment>
<proteinExistence type="predicted"/>
<evidence type="ECO:0000313" key="1">
    <source>
        <dbReference type="EMBL" id="ODS32546.1"/>
    </source>
</evidence>
<dbReference type="Proteomes" id="UP000094056">
    <property type="component" value="Unassembled WGS sequence"/>
</dbReference>
<dbReference type="AlphaFoldDB" id="A0A1E3XA82"/>
<organism evidence="1 2">
    <name type="scientific">Candidatus Scalindua rubra</name>
    <dbReference type="NCBI Taxonomy" id="1872076"/>
    <lineage>
        <taxon>Bacteria</taxon>
        <taxon>Pseudomonadati</taxon>
        <taxon>Planctomycetota</taxon>
        <taxon>Candidatus Brocadiia</taxon>
        <taxon>Candidatus Brocadiales</taxon>
        <taxon>Candidatus Scalinduaceae</taxon>
        <taxon>Candidatus Scalindua</taxon>
    </lineage>
</organism>
<accession>A0A1E3XA82</accession>
<reference evidence="1 2" key="1">
    <citation type="submission" date="2016-07" db="EMBL/GenBank/DDBJ databases">
        <title>Draft genome of Scalindua rubra, obtained from a brine-seawater interface in the Red Sea, sheds light on salt adaptation in anammox bacteria.</title>
        <authorList>
            <person name="Speth D.R."/>
            <person name="Lagkouvardos I."/>
            <person name="Wang Y."/>
            <person name="Qian P.-Y."/>
            <person name="Dutilh B.E."/>
            <person name="Jetten M.S."/>
        </authorList>
    </citation>
    <scope>NUCLEOTIDE SEQUENCE [LARGE SCALE GENOMIC DNA]</scope>
    <source>
        <strain evidence="1">BSI-1</strain>
    </source>
</reference>
<dbReference type="EMBL" id="MAYW01000058">
    <property type="protein sequence ID" value="ODS32546.1"/>
    <property type="molecule type" value="Genomic_DNA"/>
</dbReference>
<gene>
    <name evidence="1" type="ORF">SCARUB_02346</name>
</gene>